<dbReference type="OrthoDB" id="3401220at2"/>
<accession>G7H509</accession>
<evidence type="ECO:0000313" key="3">
    <source>
        <dbReference type="Proteomes" id="UP000035088"/>
    </source>
</evidence>
<dbReference type="Pfam" id="PF10939">
    <property type="entry name" value="DUF2631"/>
    <property type="match status" value="1"/>
</dbReference>
<sequence length="89" mass="9477">MASTEVDHPSVDTGWVREPVEAPSARFGWHGFGRKTGSIAGWFVVIALLGMLIGNHTGKVEDIFLVATAAVIAFLLIRNTVSPGRSKSA</sequence>
<keyword evidence="1" id="KW-0472">Membrane</keyword>
<dbReference type="InterPro" id="IPR024341">
    <property type="entry name" value="DUF2631"/>
</dbReference>
<evidence type="ECO:0008006" key="4">
    <source>
        <dbReference type="Google" id="ProtNLM"/>
    </source>
</evidence>
<keyword evidence="1" id="KW-1133">Transmembrane helix</keyword>
<dbReference type="STRING" id="1073574.GOARA_063_01330"/>
<dbReference type="Proteomes" id="UP000035088">
    <property type="component" value="Unassembled WGS sequence"/>
</dbReference>
<feature type="transmembrane region" description="Helical" evidence="1">
    <location>
        <begin position="39"/>
        <end position="57"/>
    </location>
</feature>
<comment type="caution">
    <text evidence="2">The sequence shown here is derived from an EMBL/GenBank/DDBJ whole genome shotgun (WGS) entry which is preliminary data.</text>
</comment>
<dbReference type="EMBL" id="BAEE01000063">
    <property type="protein sequence ID" value="GAB10934.1"/>
    <property type="molecule type" value="Genomic_DNA"/>
</dbReference>
<organism evidence="2 3">
    <name type="scientific">Gordonia araii NBRC 100433</name>
    <dbReference type="NCBI Taxonomy" id="1073574"/>
    <lineage>
        <taxon>Bacteria</taxon>
        <taxon>Bacillati</taxon>
        <taxon>Actinomycetota</taxon>
        <taxon>Actinomycetes</taxon>
        <taxon>Mycobacteriales</taxon>
        <taxon>Gordoniaceae</taxon>
        <taxon>Gordonia</taxon>
    </lineage>
</organism>
<dbReference type="AlphaFoldDB" id="G7H509"/>
<dbReference type="RefSeq" id="WP_007323009.1">
    <property type="nucleotide sequence ID" value="NZ_BAEE01000063.1"/>
</dbReference>
<keyword evidence="1" id="KW-0812">Transmembrane</keyword>
<reference evidence="2 3" key="1">
    <citation type="submission" date="2011-11" db="EMBL/GenBank/DDBJ databases">
        <title>Whole genome shotgun sequence of Gordonia araii NBRC 100433.</title>
        <authorList>
            <person name="Yoshida Y."/>
            <person name="Hosoyama A."/>
            <person name="Tsuchikane K."/>
            <person name="Katsumata H."/>
            <person name="Yamazaki S."/>
            <person name="Fujita N."/>
        </authorList>
    </citation>
    <scope>NUCLEOTIDE SEQUENCE [LARGE SCALE GENOMIC DNA]</scope>
    <source>
        <strain evidence="2 3">NBRC 100433</strain>
    </source>
</reference>
<evidence type="ECO:0000313" key="2">
    <source>
        <dbReference type="EMBL" id="GAB10934.1"/>
    </source>
</evidence>
<evidence type="ECO:0000256" key="1">
    <source>
        <dbReference type="SAM" id="Phobius"/>
    </source>
</evidence>
<keyword evidence="3" id="KW-1185">Reference proteome</keyword>
<proteinExistence type="predicted"/>
<gene>
    <name evidence="2" type="ORF">GOARA_063_01330</name>
</gene>
<feature type="transmembrane region" description="Helical" evidence="1">
    <location>
        <begin position="63"/>
        <end position="81"/>
    </location>
</feature>
<name>G7H509_9ACTN</name>
<protein>
    <recommendedName>
        <fullName evidence="4">DUF2631 domain-containing protein</fullName>
    </recommendedName>
</protein>